<organism evidence="1 2">
    <name type="scientific">Xenorhabdus innexi</name>
    <dbReference type="NCBI Taxonomy" id="290109"/>
    <lineage>
        <taxon>Bacteria</taxon>
        <taxon>Pseudomonadati</taxon>
        <taxon>Pseudomonadota</taxon>
        <taxon>Gammaproteobacteria</taxon>
        <taxon>Enterobacterales</taxon>
        <taxon>Morganellaceae</taxon>
        <taxon>Xenorhabdus</taxon>
    </lineage>
</organism>
<evidence type="ECO:0000313" key="1">
    <source>
        <dbReference type="EMBL" id="SIP73672.1"/>
    </source>
</evidence>
<sequence length="44" mass="4888">MVVMYQQAHTLVQIVGTNTLIRVKLLYRLAQNSSQTLTPSEAGI</sequence>
<dbReference type="Proteomes" id="UP000196435">
    <property type="component" value="Unassembled WGS sequence"/>
</dbReference>
<accession>A0A1N6MXY0</accession>
<proteinExistence type="predicted"/>
<dbReference type="AlphaFoldDB" id="A0A1N6MXY0"/>
<protein>
    <submittedName>
        <fullName evidence="1">Uncharacterized protein</fullName>
    </submittedName>
</protein>
<dbReference type="EMBL" id="FTLG01000187">
    <property type="protein sequence ID" value="SIP73672.1"/>
    <property type="molecule type" value="Genomic_DNA"/>
</dbReference>
<gene>
    <name evidence="1" type="ORF">XIS1_450026</name>
</gene>
<reference evidence="2" key="1">
    <citation type="submission" date="2016-12" db="EMBL/GenBank/DDBJ databases">
        <authorList>
            <person name="Gaudriault S."/>
        </authorList>
    </citation>
    <scope>NUCLEOTIDE SEQUENCE [LARGE SCALE GENOMIC DNA]</scope>
    <source>
        <strain evidence="2">HGB1681 (deposited as PTA-6826 in the American Type Culture Collection)</strain>
    </source>
</reference>
<evidence type="ECO:0000313" key="2">
    <source>
        <dbReference type="Proteomes" id="UP000196435"/>
    </source>
</evidence>
<name>A0A1N6MXY0_9GAMM</name>